<dbReference type="EMBL" id="JABBFW010000001">
    <property type="protein sequence ID" value="NML13433.1"/>
    <property type="molecule type" value="Genomic_DNA"/>
</dbReference>
<evidence type="ECO:0000313" key="2">
    <source>
        <dbReference type="Proteomes" id="UP000574067"/>
    </source>
</evidence>
<dbReference type="PANTHER" id="PTHR43611:SF3">
    <property type="entry name" value="FLAVIN MONONUCLEOTIDE HYDROLASE 1, CHLOROPLATIC"/>
    <property type="match status" value="1"/>
</dbReference>
<comment type="caution">
    <text evidence="1">The sequence shown here is derived from an EMBL/GenBank/DDBJ whole genome shotgun (WGS) entry which is preliminary data.</text>
</comment>
<keyword evidence="2" id="KW-1185">Reference proteome</keyword>
<evidence type="ECO:0000313" key="1">
    <source>
        <dbReference type="EMBL" id="NML13433.1"/>
    </source>
</evidence>
<dbReference type="SUPFAM" id="SSF56784">
    <property type="entry name" value="HAD-like"/>
    <property type="match status" value="1"/>
</dbReference>
<protein>
    <submittedName>
        <fullName evidence="1">HAD family phosphatase</fullName>
    </submittedName>
</protein>
<dbReference type="PRINTS" id="PR00413">
    <property type="entry name" value="HADHALOGNASE"/>
</dbReference>
<sequence>MRLIWDLGAVLLRWRPALLLRQVLPRHVTDEASATAWRRRFFVEGGEWGAFDRGDLDEPALAHRIARRTGLSEAEVQAVIVAVYEELQPLPESVALLQRFQKQGLRQHYFSNMPASYADHIERHHAFLQHFDGGLFSGRVKRMKPERGFYELAHERFGLEGQSVVFIDDHPENVQAARAFGWEAVLFRDAPQVAGELKALGLPA</sequence>
<organism evidence="1 2">
    <name type="scientific">Azohydromonas caseinilytica</name>
    <dbReference type="NCBI Taxonomy" id="2728836"/>
    <lineage>
        <taxon>Bacteria</taxon>
        <taxon>Pseudomonadati</taxon>
        <taxon>Pseudomonadota</taxon>
        <taxon>Betaproteobacteria</taxon>
        <taxon>Burkholderiales</taxon>
        <taxon>Sphaerotilaceae</taxon>
        <taxon>Azohydromonas</taxon>
    </lineage>
</organism>
<dbReference type="AlphaFoldDB" id="A0A848F4Y6"/>
<accession>A0A848F4Y6</accession>
<dbReference type="PANTHER" id="PTHR43611">
    <property type="entry name" value="ALPHA-D-GLUCOSE 1-PHOSPHATE PHOSPHATASE"/>
    <property type="match status" value="1"/>
</dbReference>
<gene>
    <name evidence="1" type="ORF">HHL10_00375</name>
</gene>
<dbReference type="RefSeq" id="WP_169158366.1">
    <property type="nucleotide sequence ID" value="NZ_JABBFW010000001.1"/>
</dbReference>
<dbReference type="InterPro" id="IPR023198">
    <property type="entry name" value="PGP-like_dom2"/>
</dbReference>
<dbReference type="InterPro" id="IPR023214">
    <property type="entry name" value="HAD_sf"/>
</dbReference>
<name>A0A848F4Y6_9BURK</name>
<dbReference type="InterPro" id="IPR036412">
    <property type="entry name" value="HAD-like_sf"/>
</dbReference>
<dbReference type="Gene3D" id="1.10.150.240">
    <property type="entry name" value="Putative phosphatase, domain 2"/>
    <property type="match status" value="1"/>
</dbReference>
<dbReference type="InterPro" id="IPR006439">
    <property type="entry name" value="HAD-SF_hydro_IA"/>
</dbReference>
<proteinExistence type="predicted"/>
<dbReference type="Pfam" id="PF00702">
    <property type="entry name" value="Hydrolase"/>
    <property type="match status" value="1"/>
</dbReference>
<dbReference type="Proteomes" id="UP000574067">
    <property type="component" value="Unassembled WGS sequence"/>
</dbReference>
<dbReference type="CDD" id="cd02603">
    <property type="entry name" value="HAD_sEH-N_like"/>
    <property type="match status" value="1"/>
</dbReference>
<reference evidence="1 2" key="1">
    <citation type="submission" date="2020-04" db="EMBL/GenBank/DDBJ databases">
        <title>Azohydromonas sp. isolated from soil.</title>
        <authorList>
            <person name="Dahal R.H."/>
        </authorList>
    </citation>
    <scope>NUCLEOTIDE SEQUENCE [LARGE SCALE GENOMIC DNA]</scope>
    <source>
        <strain evidence="1 2">G-1-1-14</strain>
    </source>
</reference>
<dbReference type="NCBIfam" id="TIGR01509">
    <property type="entry name" value="HAD-SF-IA-v3"/>
    <property type="match status" value="1"/>
</dbReference>
<dbReference type="Gene3D" id="3.40.50.1000">
    <property type="entry name" value="HAD superfamily/HAD-like"/>
    <property type="match status" value="1"/>
</dbReference>